<evidence type="ECO:0000313" key="2">
    <source>
        <dbReference type="Proteomes" id="UP001066276"/>
    </source>
</evidence>
<accession>A0AAV7PIN6</accession>
<name>A0AAV7PIN6_PLEWA</name>
<reference evidence="1" key="1">
    <citation type="journal article" date="2022" name="bioRxiv">
        <title>Sequencing and chromosome-scale assembly of the giantPleurodeles waltlgenome.</title>
        <authorList>
            <person name="Brown T."/>
            <person name="Elewa A."/>
            <person name="Iarovenko S."/>
            <person name="Subramanian E."/>
            <person name="Araus A.J."/>
            <person name="Petzold A."/>
            <person name="Susuki M."/>
            <person name="Suzuki K.-i.T."/>
            <person name="Hayashi T."/>
            <person name="Toyoda A."/>
            <person name="Oliveira C."/>
            <person name="Osipova E."/>
            <person name="Leigh N.D."/>
            <person name="Simon A."/>
            <person name="Yun M.H."/>
        </authorList>
    </citation>
    <scope>NUCLEOTIDE SEQUENCE</scope>
    <source>
        <strain evidence="1">20211129_DDA</strain>
        <tissue evidence="1">Liver</tissue>
    </source>
</reference>
<keyword evidence="2" id="KW-1185">Reference proteome</keyword>
<dbReference type="Proteomes" id="UP001066276">
    <property type="component" value="Chromosome 7"/>
</dbReference>
<proteinExistence type="predicted"/>
<sequence length="94" mass="10091">MVPEVGYGGVLSKCVVFGEVPTDSTIGNPSFKQRSARDFILFSPIVQRSYAQERIHTSRNDAGSDNCCRGAACSSERSLASRHLVTLSSDVPVA</sequence>
<dbReference type="AlphaFoldDB" id="A0AAV7PIN6"/>
<comment type="caution">
    <text evidence="1">The sequence shown here is derived from an EMBL/GenBank/DDBJ whole genome shotgun (WGS) entry which is preliminary data.</text>
</comment>
<organism evidence="1 2">
    <name type="scientific">Pleurodeles waltl</name>
    <name type="common">Iberian ribbed newt</name>
    <dbReference type="NCBI Taxonomy" id="8319"/>
    <lineage>
        <taxon>Eukaryota</taxon>
        <taxon>Metazoa</taxon>
        <taxon>Chordata</taxon>
        <taxon>Craniata</taxon>
        <taxon>Vertebrata</taxon>
        <taxon>Euteleostomi</taxon>
        <taxon>Amphibia</taxon>
        <taxon>Batrachia</taxon>
        <taxon>Caudata</taxon>
        <taxon>Salamandroidea</taxon>
        <taxon>Salamandridae</taxon>
        <taxon>Pleurodelinae</taxon>
        <taxon>Pleurodeles</taxon>
    </lineage>
</organism>
<evidence type="ECO:0000313" key="1">
    <source>
        <dbReference type="EMBL" id="KAJ1126423.1"/>
    </source>
</evidence>
<gene>
    <name evidence="1" type="ORF">NDU88_004830</name>
</gene>
<dbReference type="EMBL" id="JANPWB010000011">
    <property type="protein sequence ID" value="KAJ1126423.1"/>
    <property type="molecule type" value="Genomic_DNA"/>
</dbReference>
<protein>
    <submittedName>
        <fullName evidence="1">Uncharacterized protein</fullName>
    </submittedName>
</protein>